<accession>G9XVQ4</accession>
<dbReference type="Proteomes" id="UP000004416">
    <property type="component" value="Unassembled WGS sequence"/>
</dbReference>
<proteinExistence type="predicted"/>
<evidence type="ECO:0000259" key="2">
    <source>
        <dbReference type="SMART" id="SM00909"/>
    </source>
</evidence>
<dbReference type="EMBL" id="AFZX01000137">
    <property type="protein sequence ID" value="EHL04167.1"/>
    <property type="molecule type" value="Genomic_DNA"/>
</dbReference>
<dbReference type="Pfam" id="PF10646">
    <property type="entry name" value="Germane"/>
    <property type="match status" value="1"/>
</dbReference>
<protein>
    <recommendedName>
        <fullName evidence="2">GerMN domain-containing protein</fullName>
    </recommendedName>
</protein>
<dbReference type="SMART" id="SM00909">
    <property type="entry name" value="Germane"/>
    <property type="match status" value="1"/>
</dbReference>
<feature type="region of interest" description="Disordered" evidence="1">
    <location>
        <begin position="194"/>
        <end position="235"/>
    </location>
</feature>
<comment type="caution">
    <text evidence="3">The sequence shown here is derived from an EMBL/GenBank/DDBJ whole genome shotgun (WGS) entry which is preliminary data.</text>
</comment>
<feature type="compositionally biased region" description="Low complexity" evidence="1">
    <location>
        <begin position="196"/>
        <end position="218"/>
    </location>
</feature>
<feature type="compositionally biased region" description="Polar residues" evidence="1">
    <location>
        <begin position="219"/>
        <end position="235"/>
    </location>
</feature>
<evidence type="ECO:0000313" key="3">
    <source>
        <dbReference type="EMBL" id="EHL04167.1"/>
    </source>
</evidence>
<dbReference type="AlphaFoldDB" id="G9XVQ4"/>
<name>G9XVQ4_DESHA</name>
<dbReference type="RefSeq" id="WP_005816951.1">
    <property type="nucleotide sequence ID" value="NZ_JH414491.1"/>
</dbReference>
<dbReference type="PROSITE" id="PS51257">
    <property type="entry name" value="PROKAR_LIPOPROTEIN"/>
    <property type="match status" value="1"/>
</dbReference>
<sequence>MKKYLFYLGVLLIATFLVGCGTLQTLVKEDSEPSSFADWIGSANEEVNVPATSNLGDGKMISLYFPDSTGKQLIKEERNIPKTLSLARETVTQWLMGPAVQGEAQAAVDPATTLLDIAIKDEVAIVDLSREFTQMHGNVNQEVAVYGLVNTLTQFPTVREVTFRVEGKPLTQLGSLDVTRLSYREGLVKGGGNLSGGSNSVVSPALPSNTNTNTNTNTMDSPSGLNIFSSQLSAS</sequence>
<dbReference type="PATRIC" id="fig|537010.4.peg.4732"/>
<evidence type="ECO:0000256" key="1">
    <source>
        <dbReference type="SAM" id="MobiDB-lite"/>
    </source>
</evidence>
<feature type="domain" description="GerMN" evidence="2">
    <location>
        <begin position="87"/>
        <end position="174"/>
    </location>
</feature>
<evidence type="ECO:0000313" key="4">
    <source>
        <dbReference type="Proteomes" id="UP000004416"/>
    </source>
</evidence>
<dbReference type="HOGENOM" id="CLU_1213227_0_0_9"/>
<organism evidence="3 4">
    <name type="scientific">Desulfitobacterium hafniense DP7</name>
    <dbReference type="NCBI Taxonomy" id="537010"/>
    <lineage>
        <taxon>Bacteria</taxon>
        <taxon>Bacillati</taxon>
        <taxon>Bacillota</taxon>
        <taxon>Clostridia</taxon>
        <taxon>Eubacteriales</taxon>
        <taxon>Desulfitobacteriaceae</taxon>
        <taxon>Desulfitobacterium</taxon>
    </lineage>
</organism>
<reference evidence="3 4" key="1">
    <citation type="submission" date="2011-08" db="EMBL/GenBank/DDBJ databases">
        <authorList>
            <person name="Weinstock G."/>
            <person name="Sodergren E."/>
            <person name="Clifton S."/>
            <person name="Fulton L."/>
            <person name="Fulton B."/>
            <person name="Courtney L."/>
            <person name="Fronick C."/>
            <person name="Harrison M."/>
            <person name="Strong C."/>
            <person name="Farmer C."/>
            <person name="Delahaunty K."/>
            <person name="Markovic C."/>
            <person name="Hall O."/>
            <person name="Minx P."/>
            <person name="Tomlinson C."/>
            <person name="Mitreva M."/>
            <person name="Hou S."/>
            <person name="Chen J."/>
            <person name="Wollam A."/>
            <person name="Pepin K.H."/>
            <person name="Johnson M."/>
            <person name="Bhonagiri V."/>
            <person name="Zhang X."/>
            <person name="Suruliraj S."/>
            <person name="Warren W."/>
            <person name="Chinwalla A."/>
            <person name="Mardis E.R."/>
            <person name="Wilson R.K."/>
        </authorList>
    </citation>
    <scope>NUCLEOTIDE SEQUENCE [LARGE SCALE GENOMIC DNA]</scope>
    <source>
        <strain evidence="3 4">DP7</strain>
    </source>
</reference>
<gene>
    <name evidence="3" type="ORF">HMPREF0322_05087</name>
</gene>
<dbReference type="InterPro" id="IPR019606">
    <property type="entry name" value="GerMN"/>
</dbReference>